<sequence>MLAATVRRFASSCSSFPRAGSRHLGPEWMRKNVNAGRARADTLAFLFFSLLFLFLCSVTHVCVATDPFPLSPRHSCTTSSSLLHRITPPLPAEALSVPKRAHPRPCFLLPRSSSYLSQSPPLRPHTRQHNPPSAIHSRDHMTTSNRVLHGKADSGEAFPSVWEVDIDYSCWELSQWQALLPTTDNTDAVGFDLQAAERKATVFSRAFQVPDILQMILAHFRTTGSICSVLRQFLRAGVRPRFHFHCAILTPISVVGRKSVHRARELLRHVQNLRMWDNDLHRRYQCEPHSHQVPALWRPSVRFSAAHSGEQFDRRWERDAYKLFYDICISSGSTLPLIDLSFGVLSSFAIHNTRLVFPEIAQRITAIRVLSESYQLADVDGDFRKIPCLYDRSARRWPHLLRLSRRSARSKMRASSPP</sequence>
<dbReference type="InParanoid" id="A0A066V284"/>
<dbReference type="EMBL" id="JMSN01000194">
    <property type="protein sequence ID" value="KDN35812.1"/>
    <property type="molecule type" value="Genomic_DNA"/>
</dbReference>
<dbReference type="STRING" id="1037660.A0A066V284"/>
<keyword evidence="3" id="KW-1185">Reference proteome</keyword>
<dbReference type="HOGENOM" id="CLU_657526_0_0_1"/>
<dbReference type="Proteomes" id="UP000027361">
    <property type="component" value="Unassembled WGS sequence"/>
</dbReference>
<evidence type="ECO:0000313" key="3">
    <source>
        <dbReference type="Proteomes" id="UP000027361"/>
    </source>
</evidence>
<dbReference type="RefSeq" id="XP_013239871.1">
    <property type="nucleotide sequence ID" value="XM_013384417.1"/>
</dbReference>
<evidence type="ECO:0000313" key="2">
    <source>
        <dbReference type="EMBL" id="KDN35812.1"/>
    </source>
</evidence>
<organism evidence="2 3">
    <name type="scientific">Tilletiaria anomala (strain ATCC 24038 / CBS 436.72 / UBC 951)</name>
    <dbReference type="NCBI Taxonomy" id="1037660"/>
    <lineage>
        <taxon>Eukaryota</taxon>
        <taxon>Fungi</taxon>
        <taxon>Dikarya</taxon>
        <taxon>Basidiomycota</taxon>
        <taxon>Ustilaginomycotina</taxon>
        <taxon>Exobasidiomycetes</taxon>
        <taxon>Georgefischeriales</taxon>
        <taxon>Tilletiariaceae</taxon>
        <taxon>Tilletiaria</taxon>
    </lineage>
</organism>
<feature type="region of interest" description="Disordered" evidence="1">
    <location>
        <begin position="116"/>
        <end position="139"/>
    </location>
</feature>
<dbReference type="GeneID" id="25267703"/>
<dbReference type="AlphaFoldDB" id="A0A066V284"/>
<reference evidence="2 3" key="1">
    <citation type="submission" date="2014-05" db="EMBL/GenBank/DDBJ databases">
        <title>Draft genome sequence of a rare smut relative, Tilletiaria anomala UBC 951.</title>
        <authorList>
            <consortium name="DOE Joint Genome Institute"/>
            <person name="Toome M."/>
            <person name="Kuo A."/>
            <person name="Henrissat B."/>
            <person name="Lipzen A."/>
            <person name="Tritt A."/>
            <person name="Yoshinaga Y."/>
            <person name="Zane M."/>
            <person name="Barry K."/>
            <person name="Grigoriev I.V."/>
            <person name="Spatafora J.W."/>
            <person name="Aimea M.C."/>
        </authorList>
    </citation>
    <scope>NUCLEOTIDE SEQUENCE [LARGE SCALE GENOMIC DNA]</scope>
    <source>
        <strain evidence="2 3">UBC 951</strain>
    </source>
</reference>
<name>A0A066V284_TILAU</name>
<proteinExistence type="predicted"/>
<dbReference type="OrthoDB" id="3400363at2759"/>
<comment type="caution">
    <text evidence="2">The sequence shown here is derived from an EMBL/GenBank/DDBJ whole genome shotgun (WGS) entry which is preliminary data.</text>
</comment>
<evidence type="ECO:0000256" key="1">
    <source>
        <dbReference type="SAM" id="MobiDB-lite"/>
    </source>
</evidence>
<protein>
    <submittedName>
        <fullName evidence="2">Uncharacterized protein</fullName>
    </submittedName>
</protein>
<gene>
    <name evidence="2" type="ORF">K437DRAFT_67774</name>
</gene>
<accession>A0A066V284</accession>